<sequence length="138" mass="15338">MSPLPAATVAKEGLPCNDFESFMAVLQTDAQLCNIQGGEALVNTQWEEKGELGDKGGYNNHSGGRELVNILMLYRDVGRADHEEDGHPVLVPTRVLKRYVEQCHQGLSELFQIFFQDSDIGMMRVFNPRVTTHAEGCT</sequence>
<proteinExistence type="predicted"/>
<dbReference type="AlphaFoldDB" id="A0A3L8SCT0"/>
<dbReference type="EMBL" id="QUSF01000028">
    <property type="protein sequence ID" value="RLW00110.1"/>
    <property type="molecule type" value="Genomic_DNA"/>
</dbReference>
<evidence type="ECO:0000313" key="2">
    <source>
        <dbReference type="Proteomes" id="UP000276834"/>
    </source>
</evidence>
<comment type="caution">
    <text evidence="1">The sequence shown here is derived from an EMBL/GenBank/DDBJ whole genome shotgun (WGS) entry which is preliminary data.</text>
</comment>
<keyword evidence="2" id="KW-1185">Reference proteome</keyword>
<reference evidence="1 2" key="1">
    <citation type="journal article" date="2018" name="Proc. R. Soc. B">
        <title>A non-coding region near Follistatin controls head colour polymorphism in the Gouldian finch.</title>
        <authorList>
            <person name="Toomey M.B."/>
            <person name="Marques C.I."/>
            <person name="Andrade P."/>
            <person name="Araujo P.M."/>
            <person name="Sabatino S."/>
            <person name="Gazda M.A."/>
            <person name="Afonso S."/>
            <person name="Lopes R.J."/>
            <person name="Corbo J.C."/>
            <person name="Carneiro M."/>
        </authorList>
    </citation>
    <scope>NUCLEOTIDE SEQUENCE [LARGE SCALE GENOMIC DNA]</scope>
    <source>
        <strain evidence="1">Red01</strain>
        <tissue evidence="1">Muscle</tissue>
    </source>
</reference>
<organism evidence="1 2">
    <name type="scientific">Chloebia gouldiae</name>
    <name type="common">Gouldian finch</name>
    <name type="synonym">Erythrura gouldiae</name>
    <dbReference type="NCBI Taxonomy" id="44316"/>
    <lineage>
        <taxon>Eukaryota</taxon>
        <taxon>Metazoa</taxon>
        <taxon>Chordata</taxon>
        <taxon>Craniata</taxon>
        <taxon>Vertebrata</taxon>
        <taxon>Euteleostomi</taxon>
        <taxon>Archelosauria</taxon>
        <taxon>Archosauria</taxon>
        <taxon>Dinosauria</taxon>
        <taxon>Saurischia</taxon>
        <taxon>Theropoda</taxon>
        <taxon>Coelurosauria</taxon>
        <taxon>Aves</taxon>
        <taxon>Neognathae</taxon>
        <taxon>Neoaves</taxon>
        <taxon>Telluraves</taxon>
        <taxon>Australaves</taxon>
        <taxon>Passeriformes</taxon>
        <taxon>Passeroidea</taxon>
        <taxon>Passeridae</taxon>
        <taxon>Chloebia</taxon>
    </lineage>
</organism>
<gene>
    <name evidence="1" type="ORF">DV515_00009006</name>
</gene>
<evidence type="ECO:0000313" key="1">
    <source>
        <dbReference type="EMBL" id="RLW00110.1"/>
    </source>
</evidence>
<protein>
    <submittedName>
        <fullName evidence="1">Uncharacterized protein</fullName>
    </submittedName>
</protein>
<accession>A0A3L8SCT0</accession>
<name>A0A3L8SCT0_CHLGU</name>
<dbReference type="Proteomes" id="UP000276834">
    <property type="component" value="Unassembled WGS sequence"/>
</dbReference>